<dbReference type="InterPro" id="IPR000600">
    <property type="entry name" value="ROK"/>
</dbReference>
<reference evidence="2 3" key="1">
    <citation type="submission" date="2019-07" db="EMBL/GenBank/DDBJ databases">
        <authorList>
            <person name="Zhou L.-Y."/>
        </authorList>
    </citation>
    <scope>NUCLEOTIDE SEQUENCE [LARGE SCALE GENOMIC DNA]</scope>
    <source>
        <strain evidence="2 3">YIM 101269</strain>
    </source>
</reference>
<comment type="similarity">
    <text evidence="1">Belongs to the ROK (NagC/XylR) family.</text>
</comment>
<evidence type="ECO:0000313" key="2">
    <source>
        <dbReference type="EMBL" id="TRY18916.1"/>
    </source>
</evidence>
<evidence type="ECO:0000313" key="3">
    <source>
        <dbReference type="Proteomes" id="UP000317638"/>
    </source>
</evidence>
<dbReference type="InterPro" id="IPR036390">
    <property type="entry name" value="WH_DNA-bd_sf"/>
</dbReference>
<dbReference type="OrthoDB" id="37575at2"/>
<dbReference type="SUPFAM" id="SSF53067">
    <property type="entry name" value="Actin-like ATPase domain"/>
    <property type="match status" value="1"/>
</dbReference>
<dbReference type="AlphaFoldDB" id="A0A553K2J4"/>
<name>A0A553K2J4_9ACTN</name>
<dbReference type="PANTHER" id="PTHR18964:SF149">
    <property type="entry name" value="BIFUNCTIONAL UDP-N-ACETYLGLUCOSAMINE 2-EPIMERASE_N-ACETYLMANNOSAMINE KINASE"/>
    <property type="match status" value="1"/>
</dbReference>
<dbReference type="InterPro" id="IPR036388">
    <property type="entry name" value="WH-like_DNA-bd_sf"/>
</dbReference>
<dbReference type="Pfam" id="PF00480">
    <property type="entry name" value="ROK"/>
    <property type="match status" value="1"/>
</dbReference>
<dbReference type="Gene3D" id="3.30.420.40">
    <property type="match status" value="2"/>
</dbReference>
<dbReference type="RefSeq" id="WP_143937808.1">
    <property type="nucleotide sequence ID" value="NZ_VKKG01000002.1"/>
</dbReference>
<dbReference type="SUPFAM" id="SSF46785">
    <property type="entry name" value="Winged helix' DNA-binding domain"/>
    <property type="match status" value="1"/>
</dbReference>
<sequence length="386" mass="40677">MKRTAVRADASSVRRWNEFVVVDSLRTHGPQRISELGRTTGLTPAPLGHVMRSLKAMGWVEVSEPMVYGPGRPAQTYSLSHPPGWILGLDVGAHATRAVRVDLAGSVHARAEVRTAPQGDGDRHHRAVERVLGECAPLPESGDVWLTVLAVGGHLDAAGRVVRSIAVPEWDGLHPLEIFSGLLPGRTSVVNDVRAATWAEHVVGAARGFDEVLVAQLGRRPTLGLLLGGAPRPGAHGTAGDMSLNPFLPTEEHMRWLEPYAGSSDPLGDAVADALAGNETILAAACRYVESVTPSLALAASVVDPAVFIVAGALSPLSEHYLGDLRQRLGDHLLQPPEVVTSPLDQFATALGAALIGLQKVVDTLASPTQGVAPFTPEEFAGSELV</sequence>
<evidence type="ECO:0000256" key="1">
    <source>
        <dbReference type="ARBA" id="ARBA00006479"/>
    </source>
</evidence>
<organism evidence="2 3">
    <name type="scientific">Tessaracoccus rhinocerotis</name>
    <dbReference type="NCBI Taxonomy" id="1689449"/>
    <lineage>
        <taxon>Bacteria</taxon>
        <taxon>Bacillati</taxon>
        <taxon>Actinomycetota</taxon>
        <taxon>Actinomycetes</taxon>
        <taxon>Propionibacteriales</taxon>
        <taxon>Propionibacteriaceae</taxon>
        <taxon>Tessaracoccus</taxon>
    </lineage>
</organism>
<gene>
    <name evidence="2" type="ORF">FOJ82_07355</name>
</gene>
<keyword evidence="3" id="KW-1185">Reference proteome</keyword>
<accession>A0A553K2J4</accession>
<dbReference type="CDD" id="cd23763">
    <property type="entry name" value="ASKHA_ATPase_ROK"/>
    <property type="match status" value="1"/>
</dbReference>
<dbReference type="Gene3D" id="1.10.10.10">
    <property type="entry name" value="Winged helix-like DNA-binding domain superfamily/Winged helix DNA-binding domain"/>
    <property type="match status" value="1"/>
</dbReference>
<comment type="caution">
    <text evidence="2">The sequence shown here is derived from an EMBL/GenBank/DDBJ whole genome shotgun (WGS) entry which is preliminary data.</text>
</comment>
<proteinExistence type="inferred from homology"/>
<protein>
    <submittedName>
        <fullName evidence="2">ROK family protein</fullName>
    </submittedName>
</protein>
<dbReference type="PANTHER" id="PTHR18964">
    <property type="entry name" value="ROK (REPRESSOR, ORF, KINASE) FAMILY"/>
    <property type="match status" value="1"/>
</dbReference>
<dbReference type="EMBL" id="VKKG01000002">
    <property type="protein sequence ID" value="TRY18916.1"/>
    <property type="molecule type" value="Genomic_DNA"/>
</dbReference>
<dbReference type="Proteomes" id="UP000317638">
    <property type="component" value="Unassembled WGS sequence"/>
</dbReference>
<dbReference type="InterPro" id="IPR043129">
    <property type="entry name" value="ATPase_NBD"/>
</dbReference>